<organism evidence="2 3">
    <name type="scientific">Sinocyclocheilus rhinocerous</name>
    <dbReference type="NCBI Taxonomy" id="307959"/>
    <lineage>
        <taxon>Eukaryota</taxon>
        <taxon>Metazoa</taxon>
        <taxon>Chordata</taxon>
        <taxon>Craniata</taxon>
        <taxon>Vertebrata</taxon>
        <taxon>Euteleostomi</taxon>
        <taxon>Actinopterygii</taxon>
        <taxon>Neopterygii</taxon>
        <taxon>Teleostei</taxon>
        <taxon>Ostariophysi</taxon>
        <taxon>Cypriniformes</taxon>
        <taxon>Cyprinidae</taxon>
        <taxon>Cyprininae</taxon>
        <taxon>Sinocyclocheilus</taxon>
    </lineage>
</organism>
<reference evidence="2" key="1">
    <citation type="submission" date="2025-08" db="UniProtKB">
        <authorList>
            <consortium name="Ensembl"/>
        </authorList>
    </citation>
    <scope>IDENTIFICATION</scope>
</reference>
<dbReference type="Proteomes" id="UP000472270">
    <property type="component" value="Unassembled WGS sequence"/>
</dbReference>
<dbReference type="SUPFAM" id="SSF48726">
    <property type="entry name" value="Immunoglobulin"/>
    <property type="match status" value="1"/>
</dbReference>
<evidence type="ECO:0008006" key="4">
    <source>
        <dbReference type="Google" id="ProtNLM"/>
    </source>
</evidence>
<dbReference type="PANTHER" id="PTHR21063:SF4">
    <property type="entry name" value="CD48 ANTIGEN-RELATED"/>
    <property type="match status" value="1"/>
</dbReference>
<dbReference type="AlphaFoldDB" id="A0A673IYS2"/>
<dbReference type="InterPro" id="IPR036179">
    <property type="entry name" value="Ig-like_dom_sf"/>
</dbReference>
<name>A0A673IYS2_9TELE</name>
<dbReference type="Gene3D" id="2.60.40.10">
    <property type="entry name" value="Immunoglobulins"/>
    <property type="match status" value="2"/>
</dbReference>
<dbReference type="InterPro" id="IPR013783">
    <property type="entry name" value="Ig-like_fold"/>
</dbReference>
<dbReference type="Ensembl" id="ENSSRHT00000045490.1">
    <property type="protein sequence ID" value="ENSSRHP00000044247.1"/>
    <property type="gene ID" value="ENSSRHG00000022376.1"/>
</dbReference>
<keyword evidence="3" id="KW-1185">Reference proteome</keyword>
<evidence type="ECO:0000313" key="2">
    <source>
        <dbReference type="Ensembl" id="ENSSRHP00000044247.1"/>
    </source>
</evidence>
<keyword evidence="1" id="KW-0732">Signal</keyword>
<feature type="chain" id="PRO_5025601371" description="Immunoglobulin subtype domain-containing protein" evidence="1">
    <location>
        <begin position="28"/>
        <end position="177"/>
    </location>
</feature>
<dbReference type="PANTHER" id="PTHR21063">
    <property type="entry name" value="LFA-3"/>
    <property type="match status" value="1"/>
</dbReference>
<evidence type="ECO:0000313" key="3">
    <source>
        <dbReference type="Proteomes" id="UP000472270"/>
    </source>
</evidence>
<reference evidence="2" key="2">
    <citation type="submission" date="2025-09" db="UniProtKB">
        <authorList>
            <consortium name="Ensembl"/>
        </authorList>
    </citation>
    <scope>IDENTIFICATION</scope>
</reference>
<proteinExistence type="predicted"/>
<accession>A0A673IYS2</accession>
<evidence type="ECO:0000256" key="1">
    <source>
        <dbReference type="SAM" id="SignalP"/>
    </source>
</evidence>
<protein>
    <recommendedName>
        <fullName evidence="4">Immunoglobulin subtype domain-containing protein</fullName>
    </recommendedName>
</protein>
<feature type="signal peptide" evidence="1">
    <location>
        <begin position="1"/>
        <end position="27"/>
    </location>
</feature>
<sequence length="177" mass="20266">MLFRSDINMRNRYFFFWVLLLVEGVFGVENYDYETKSVMEGDSVPLKPGDTKIPEDDTIQWWFGDKIIARMNKAANIISTSEGDDTGFKGRLKLDQTGSLTVTNTRTTDSGLYKLLIKSTTETSKTFKVNVRDYVKPLSVMEGDPVTLDTNFIKIQKDDQIKWKFEDQVIPTGHLTC</sequence>